<dbReference type="RefSeq" id="XP_009167383.1">
    <property type="nucleotide sequence ID" value="XM_009169119.1"/>
</dbReference>
<keyword evidence="2" id="KW-1185">Reference proteome</keyword>
<protein>
    <submittedName>
        <fullName evidence="1">Uncharacterized protein</fullName>
    </submittedName>
</protein>
<name>A0A074ZZV3_OPIVI</name>
<evidence type="ECO:0000313" key="2">
    <source>
        <dbReference type="Proteomes" id="UP000054324"/>
    </source>
</evidence>
<reference evidence="1 2" key="1">
    <citation type="submission" date="2013-11" db="EMBL/GenBank/DDBJ databases">
        <title>Opisthorchis viverrini - life in the bile duct.</title>
        <authorList>
            <person name="Young N.D."/>
            <person name="Nagarajan N."/>
            <person name="Lin S.J."/>
            <person name="Korhonen P.K."/>
            <person name="Jex A.R."/>
            <person name="Hall R.S."/>
            <person name="Safavi-Hemami H."/>
            <person name="Kaewkong W."/>
            <person name="Bertrand D."/>
            <person name="Gao S."/>
            <person name="Seet Q."/>
            <person name="Wongkham S."/>
            <person name="Teh B.T."/>
            <person name="Wongkham C."/>
            <person name="Intapan P.M."/>
            <person name="Maleewong W."/>
            <person name="Yang X."/>
            <person name="Hu M."/>
            <person name="Wang Z."/>
            <person name="Hofmann A."/>
            <person name="Sternberg P.W."/>
            <person name="Tan P."/>
            <person name="Wang J."/>
            <person name="Gasser R.B."/>
        </authorList>
    </citation>
    <scope>NUCLEOTIDE SEQUENCE [LARGE SCALE GENOMIC DNA]</scope>
</reference>
<dbReference type="EMBL" id="KL596690">
    <property type="protein sequence ID" value="KER28835.1"/>
    <property type="molecule type" value="Genomic_DNA"/>
</dbReference>
<dbReference type="KEGG" id="ovi:T265_04380"/>
<organism evidence="1 2">
    <name type="scientific">Opisthorchis viverrini</name>
    <name type="common">Southeast Asian liver fluke</name>
    <dbReference type="NCBI Taxonomy" id="6198"/>
    <lineage>
        <taxon>Eukaryota</taxon>
        <taxon>Metazoa</taxon>
        <taxon>Spiralia</taxon>
        <taxon>Lophotrochozoa</taxon>
        <taxon>Platyhelminthes</taxon>
        <taxon>Trematoda</taxon>
        <taxon>Digenea</taxon>
        <taxon>Opisthorchiida</taxon>
        <taxon>Opisthorchiata</taxon>
        <taxon>Opisthorchiidae</taxon>
        <taxon>Opisthorchis</taxon>
    </lineage>
</organism>
<dbReference type="Proteomes" id="UP000054324">
    <property type="component" value="Unassembled WGS sequence"/>
</dbReference>
<dbReference type="CTD" id="20318562"/>
<proteinExistence type="predicted"/>
<evidence type="ECO:0000313" key="1">
    <source>
        <dbReference type="EMBL" id="KER28835.1"/>
    </source>
</evidence>
<sequence length="141" mass="15063">MTDDLLLRPIFHRTKKYPTDCPKRLLATRERVFTNSVKSVNVGSPPLADILSGTSNHLHCNGEGIERTILSTTAKSPKTCSTVVPGKQMGKELVEQGTMLCFGPTPHFCCGCDEIYSGPMASAGPSTLNVTAPSHPPAGHT</sequence>
<gene>
    <name evidence="1" type="ORF">T265_04380</name>
</gene>
<accession>A0A074ZZV3</accession>
<dbReference type="AlphaFoldDB" id="A0A074ZZV3"/>
<dbReference type="GeneID" id="20318562"/>